<keyword evidence="2" id="KW-0812">Transmembrane</keyword>
<dbReference type="InterPro" id="IPR043128">
    <property type="entry name" value="Rev_trsase/Diguanyl_cyclase"/>
</dbReference>
<evidence type="ECO:0000313" key="4">
    <source>
        <dbReference type="EMBL" id="CEA04162.1"/>
    </source>
</evidence>
<protein>
    <submittedName>
        <fullName evidence="4">Diguanylate cyclase</fullName>
    </submittedName>
</protein>
<reference evidence="4" key="1">
    <citation type="submission" date="2014-07" db="EMBL/GenBank/DDBJ databases">
        <authorList>
            <person name="Urmite Genomes Urmite Genomes"/>
        </authorList>
    </citation>
    <scope>NUCLEOTIDE SEQUENCE</scope>
    <source>
        <strain evidence="4">13S34_air</strain>
    </source>
</reference>
<feature type="transmembrane region" description="Helical" evidence="2">
    <location>
        <begin position="31"/>
        <end position="49"/>
    </location>
</feature>
<dbReference type="NCBIfam" id="TIGR00254">
    <property type="entry name" value="GGDEF"/>
    <property type="match status" value="1"/>
</dbReference>
<evidence type="ECO:0000256" key="1">
    <source>
        <dbReference type="SAM" id="Coils"/>
    </source>
</evidence>
<feature type="transmembrane region" description="Helical" evidence="2">
    <location>
        <begin position="87"/>
        <end position="105"/>
    </location>
</feature>
<organism evidence="4">
    <name type="scientific">Metalysinibacillus saudimassiliensis</name>
    <dbReference type="NCBI Taxonomy" id="1461583"/>
    <lineage>
        <taxon>Bacteria</taxon>
        <taxon>Bacillati</taxon>
        <taxon>Bacillota</taxon>
        <taxon>Bacilli</taxon>
        <taxon>Bacillales</taxon>
        <taxon>Caryophanaceae</taxon>
        <taxon>Metalysinibacillus</taxon>
    </lineage>
</organism>
<keyword evidence="1" id="KW-0175">Coiled coil</keyword>
<accession>A0A078MFI6</accession>
<dbReference type="PROSITE" id="PS50887">
    <property type="entry name" value="GGDEF"/>
    <property type="match status" value="1"/>
</dbReference>
<feature type="coiled-coil region" evidence="1">
    <location>
        <begin position="102"/>
        <end position="129"/>
    </location>
</feature>
<feature type="domain" description="GGDEF" evidence="3">
    <location>
        <begin position="157"/>
        <end position="279"/>
    </location>
</feature>
<name>A0A078MFI6_9BACL</name>
<evidence type="ECO:0000256" key="2">
    <source>
        <dbReference type="SAM" id="Phobius"/>
    </source>
</evidence>
<feature type="transmembrane region" description="Helical" evidence="2">
    <location>
        <begin position="56"/>
        <end position="75"/>
    </location>
</feature>
<keyword evidence="2" id="KW-0472">Membrane</keyword>
<dbReference type="InterPro" id="IPR029787">
    <property type="entry name" value="Nucleotide_cyclase"/>
</dbReference>
<dbReference type="SMART" id="SM00267">
    <property type="entry name" value="GGDEF"/>
    <property type="match status" value="1"/>
</dbReference>
<evidence type="ECO:0000259" key="3">
    <source>
        <dbReference type="PROSITE" id="PS50887"/>
    </source>
</evidence>
<dbReference type="InterPro" id="IPR000160">
    <property type="entry name" value="GGDEF_dom"/>
</dbReference>
<dbReference type="EMBL" id="LN483075">
    <property type="protein sequence ID" value="CEA04162.1"/>
    <property type="molecule type" value="Genomic_DNA"/>
</dbReference>
<proteinExistence type="predicted"/>
<dbReference type="Pfam" id="PF00990">
    <property type="entry name" value="GGDEF"/>
    <property type="match status" value="1"/>
</dbReference>
<dbReference type="SUPFAM" id="SSF55073">
    <property type="entry name" value="Nucleotide cyclase"/>
    <property type="match status" value="1"/>
</dbReference>
<dbReference type="HOGENOM" id="CLU_968598_0_0_9"/>
<feature type="transmembrane region" description="Helical" evidence="2">
    <location>
        <begin position="7"/>
        <end position="25"/>
    </location>
</feature>
<dbReference type="PATRIC" id="fig|1461583.4.peg.1777"/>
<sequence>MQEAISKLMIIVLVGITSAMTYLLMGSIEGLLLLFIAALLMIGALYFGALPILMAILALFFISGSILFYNMLIGTTMNHQVQYFLDVFLYYGITLMIVTMVAGKIHDKMKEQTKRLQQYEERLMKYIAVDTDTGFDNQTRMMNEIFNEMQLANRYDLTFALVFLKIEDYKEFKRLYSSDEVLHLWQELARKIKLKSRVTDKKFRYKDDELVILLTSTTDEYRDVIYDKLKEVILEHQLLSSKWITLSYRTAFYTYYPKQEQTLEQILVEAESEMKSHVL</sequence>
<dbReference type="Gene3D" id="3.30.70.270">
    <property type="match status" value="1"/>
</dbReference>
<gene>
    <name evidence="4" type="ORF">BN1050_01853</name>
</gene>
<dbReference type="AlphaFoldDB" id="A0A078MFI6"/>
<keyword evidence="2" id="KW-1133">Transmembrane helix</keyword>